<feature type="region of interest" description="Disordered" evidence="1">
    <location>
        <begin position="238"/>
        <end position="273"/>
    </location>
</feature>
<evidence type="ECO:0000256" key="1">
    <source>
        <dbReference type="SAM" id="MobiDB-lite"/>
    </source>
</evidence>
<feature type="compositionally biased region" description="Basic and acidic residues" evidence="1">
    <location>
        <begin position="240"/>
        <end position="259"/>
    </location>
</feature>
<keyword evidence="2" id="KW-1133">Transmembrane helix</keyword>
<gene>
    <name evidence="3" type="ORF">CYNAS_LOCUS7343</name>
</gene>
<name>A0AA36GNG2_CYLNA</name>
<keyword evidence="4" id="KW-1185">Reference proteome</keyword>
<keyword evidence="2" id="KW-0472">Membrane</keyword>
<feature type="transmembrane region" description="Helical" evidence="2">
    <location>
        <begin position="205"/>
        <end position="228"/>
    </location>
</feature>
<protein>
    <submittedName>
        <fullName evidence="3">Uncharacterized protein</fullName>
    </submittedName>
</protein>
<organism evidence="3 4">
    <name type="scientific">Cylicocyclus nassatus</name>
    <name type="common">Nematode worm</name>
    <dbReference type="NCBI Taxonomy" id="53992"/>
    <lineage>
        <taxon>Eukaryota</taxon>
        <taxon>Metazoa</taxon>
        <taxon>Ecdysozoa</taxon>
        <taxon>Nematoda</taxon>
        <taxon>Chromadorea</taxon>
        <taxon>Rhabditida</taxon>
        <taxon>Rhabditina</taxon>
        <taxon>Rhabditomorpha</taxon>
        <taxon>Strongyloidea</taxon>
        <taxon>Strongylidae</taxon>
        <taxon>Cylicocyclus</taxon>
    </lineage>
</organism>
<feature type="compositionally biased region" description="Basic residues" evidence="1">
    <location>
        <begin position="260"/>
        <end position="273"/>
    </location>
</feature>
<comment type="caution">
    <text evidence="3">The sequence shown here is derived from an EMBL/GenBank/DDBJ whole genome shotgun (WGS) entry which is preliminary data.</text>
</comment>
<dbReference type="AlphaFoldDB" id="A0AA36GNG2"/>
<dbReference type="EMBL" id="CATQJL010000112">
    <property type="protein sequence ID" value="CAJ0595360.1"/>
    <property type="molecule type" value="Genomic_DNA"/>
</dbReference>
<proteinExistence type="predicted"/>
<reference evidence="3" key="1">
    <citation type="submission" date="2023-07" db="EMBL/GenBank/DDBJ databases">
        <authorList>
            <consortium name="CYATHOMIX"/>
        </authorList>
    </citation>
    <scope>NUCLEOTIDE SEQUENCE</scope>
    <source>
        <strain evidence="3">N/A</strain>
    </source>
</reference>
<feature type="transmembrane region" description="Helical" evidence="2">
    <location>
        <begin position="167"/>
        <end position="185"/>
    </location>
</feature>
<evidence type="ECO:0000256" key="2">
    <source>
        <dbReference type="SAM" id="Phobius"/>
    </source>
</evidence>
<keyword evidence="2" id="KW-0812">Transmembrane</keyword>
<evidence type="ECO:0000313" key="3">
    <source>
        <dbReference type="EMBL" id="CAJ0595360.1"/>
    </source>
</evidence>
<dbReference type="Proteomes" id="UP001176961">
    <property type="component" value="Unassembled WGS sequence"/>
</dbReference>
<sequence>MISNISFDFDLPNLHVHFIAPANSGCEIFICKRLSTAEDCHRKKTEADVTTAVFKKIKPAELYYMTGTCTFPQGRGPLSPWIKIITPTKTKRTTPKEISLQSSGINAELKVDEGLNVELIWGFSFSNGSKFHVHYVKNVELIVYRKRRSESEYAAEKTKEKGVNGRIRLGLSPSYTFTLGCFFYAMNATFLDDTKLFISTDEICYTMLSASFLFTYILAALLIVLALVGIAMSSRMPRYAGDKRDETSSKRKSQKEPSSKRKSQKTTNAPKKR</sequence>
<evidence type="ECO:0000313" key="4">
    <source>
        <dbReference type="Proteomes" id="UP001176961"/>
    </source>
</evidence>
<accession>A0AA36GNG2</accession>